<dbReference type="GO" id="GO:0003723">
    <property type="term" value="F:RNA binding"/>
    <property type="evidence" value="ECO:0007669"/>
    <property type="project" value="UniProtKB-UniRule"/>
</dbReference>
<proteinExistence type="predicted"/>
<feature type="domain" description="RRM" evidence="3">
    <location>
        <begin position="184"/>
        <end position="262"/>
    </location>
</feature>
<organism evidence="4 5">
    <name type="scientific">Trypanosoma theileri</name>
    <dbReference type="NCBI Taxonomy" id="67003"/>
    <lineage>
        <taxon>Eukaryota</taxon>
        <taxon>Discoba</taxon>
        <taxon>Euglenozoa</taxon>
        <taxon>Kinetoplastea</taxon>
        <taxon>Metakinetoplastina</taxon>
        <taxon>Trypanosomatida</taxon>
        <taxon>Trypanosomatidae</taxon>
        <taxon>Trypanosoma</taxon>
    </lineage>
</organism>
<evidence type="ECO:0000313" key="5">
    <source>
        <dbReference type="Proteomes" id="UP000192257"/>
    </source>
</evidence>
<dbReference type="EMBL" id="NBCO01000036">
    <property type="protein sequence ID" value="ORC85304.1"/>
    <property type="molecule type" value="Genomic_DNA"/>
</dbReference>
<dbReference type="SMART" id="SM00360">
    <property type="entry name" value="RRM"/>
    <property type="match status" value="2"/>
</dbReference>
<protein>
    <submittedName>
        <fullName evidence="4">Putative RNA-binding protein</fullName>
    </submittedName>
</protein>
<evidence type="ECO:0000313" key="4">
    <source>
        <dbReference type="EMBL" id="ORC85304.1"/>
    </source>
</evidence>
<feature type="compositionally biased region" description="Basic and acidic residues" evidence="2">
    <location>
        <begin position="92"/>
        <end position="122"/>
    </location>
</feature>
<reference evidence="4 5" key="1">
    <citation type="submission" date="2017-03" db="EMBL/GenBank/DDBJ databases">
        <title>An alternative strategy for trypanosome survival in the mammalian bloodstream revealed through genome and transcriptome analysis of the ubiquitous bovine parasite Trypanosoma (Megatrypanum) theileri.</title>
        <authorList>
            <person name="Kelly S."/>
            <person name="Ivens A."/>
            <person name="Mott A."/>
            <person name="O'Neill E."/>
            <person name="Emms D."/>
            <person name="Macleod O."/>
            <person name="Voorheis P."/>
            <person name="Matthews J."/>
            <person name="Matthews K."/>
            <person name="Carrington M."/>
        </authorList>
    </citation>
    <scope>NUCLEOTIDE SEQUENCE [LARGE SCALE GENOMIC DNA]</scope>
    <source>
        <strain evidence="4">Edinburgh</strain>
    </source>
</reference>
<feature type="domain" description="RRM" evidence="3">
    <location>
        <begin position="354"/>
        <end position="432"/>
    </location>
</feature>
<gene>
    <name evidence="4" type="ORF">TM35_000361640</name>
</gene>
<evidence type="ECO:0000259" key="3">
    <source>
        <dbReference type="PROSITE" id="PS50102"/>
    </source>
</evidence>
<dbReference type="OrthoDB" id="439808at2759"/>
<dbReference type="InterPro" id="IPR000504">
    <property type="entry name" value="RRM_dom"/>
</dbReference>
<dbReference type="InterPro" id="IPR012677">
    <property type="entry name" value="Nucleotide-bd_a/b_plait_sf"/>
</dbReference>
<dbReference type="Proteomes" id="UP000192257">
    <property type="component" value="Unassembled WGS sequence"/>
</dbReference>
<evidence type="ECO:0000256" key="2">
    <source>
        <dbReference type="SAM" id="MobiDB-lite"/>
    </source>
</evidence>
<accession>A0A1X0NKK9</accession>
<dbReference type="Pfam" id="PF00076">
    <property type="entry name" value="RRM_1"/>
    <property type="match status" value="2"/>
</dbReference>
<name>A0A1X0NKK9_9TRYP</name>
<comment type="caution">
    <text evidence="4">The sequence shown here is derived from an EMBL/GenBank/DDBJ whole genome shotgun (WGS) entry which is preliminary data.</text>
</comment>
<dbReference type="Gene3D" id="3.30.70.330">
    <property type="match status" value="2"/>
</dbReference>
<keyword evidence="5" id="KW-1185">Reference proteome</keyword>
<feature type="region of interest" description="Disordered" evidence="2">
    <location>
        <begin position="302"/>
        <end position="326"/>
    </location>
</feature>
<dbReference type="PROSITE" id="PS50102">
    <property type="entry name" value="RRM"/>
    <property type="match status" value="2"/>
</dbReference>
<sequence>MSLFTFDPLTTSSGCGIVGNETSASSESRNEVPLFQRADWSLNNLDGMDNEDKHLVNPILKDEHTLMYEDQPIFDSRLGPQAESIPPEGEEEKEKQQQHDKQEKRYPVPSHQRGEEEERMIEGKDVSCLDEGKWLCDPTSSFMTPGAAGGLTTPPDSTPTTPINMMNINKTPVVNDPPRLTARNNVYLSELPSHWNTDRLRSVCLTFGGVVSAKVVHDPTTNRSREYGFVMFETEEQAALCVKTLNNRPVEGRILTCRLAHERAMPSFAHMDRAAWSSSSNTTTAAASPQLTGLTEEDLLLQQQQQQQQQKNGADGVSHPDGSSLNEETTLQRFTPLGCNLDQRGGVATVQRSRNVFIQGLPLHWNTDKLRSLCGTCGKVQLAKVVRDATTSQSCGHGFVLFETDEQALTCVERLSGFTTEGKTLICRLAREKRSSPSQLQLQFTTGNPTPSSPPLNIPPGGCTSTTTPTSTPTQCGKDANTVGMSPDYATAILQQQQQQQQSIISPVNPSFLSNAALVGGPLPPGALLPRMPPVGTPTAAIIPNTMMAPGGIPDLEYRIAAMPNFGNTYFITTLPYQTMGLGQVMEPIVTTTTTTTTAAAAAAAATTAAIATATATPPPCGKPEMMRCFPGRS</sequence>
<dbReference type="PANTHER" id="PTHR48037:SF1">
    <property type="entry name" value="RRM DOMAIN-CONTAINING PROTEIN"/>
    <property type="match status" value="1"/>
</dbReference>
<dbReference type="STRING" id="67003.A0A1X0NKK9"/>
<evidence type="ECO:0000256" key="1">
    <source>
        <dbReference type="PROSITE-ProRule" id="PRU00176"/>
    </source>
</evidence>
<dbReference type="InterPro" id="IPR035979">
    <property type="entry name" value="RBD_domain_sf"/>
</dbReference>
<dbReference type="GeneID" id="39989129"/>
<dbReference type="SUPFAM" id="SSF54928">
    <property type="entry name" value="RNA-binding domain, RBD"/>
    <property type="match status" value="2"/>
</dbReference>
<dbReference type="VEuPathDB" id="TriTrypDB:TM35_000361640"/>
<dbReference type="AlphaFoldDB" id="A0A1X0NKK9"/>
<dbReference type="PANTHER" id="PTHR48037">
    <property type="entry name" value="ATPASE E1"/>
    <property type="match status" value="1"/>
</dbReference>
<feature type="region of interest" description="Disordered" evidence="2">
    <location>
        <begin position="77"/>
        <end position="122"/>
    </location>
</feature>
<keyword evidence="1" id="KW-0694">RNA-binding</keyword>
<dbReference type="RefSeq" id="XP_028879370.1">
    <property type="nucleotide sequence ID" value="XM_029029349.1"/>
</dbReference>